<protein>
    <submittedName>
        <fullName evidence="5">DNA polymerase-3 subunit epsilon</fullName>
        <ecNumber evidence="5">2.7.7.7</ecNumber>
    </submittedName>
</protein>
<keyword evidence="1" id="KW-0540">Nuclease</keyword>
<dbReference type="CDD" id="cd06127">
    <property type="entry name" value="DEDDh"/>
    <property type="match status" value="1"/>
</dbReference>
<dbReference type="SUPFAM" id="SSF53098">
    <property type="entry name" value="Ribonuclease H-like"/>
    <property type="match status" value="1"/>
</dbReference>
<name>A0A840R0G2_9GAMM</name>
<accession>A0A840R0G2</accession>
<evidence type="ECO:0000256" key="3">
    <source>
        <dbReference type="ARBA" id="ARBA00022839"/>
    </source>
</evidence>
<keyword evidence="5" id="KW-0808">Transferase</keyword>
<keyword evidence="2" id="KW-0378">Hydrolase</keyword>
<evidence type="ECO:0000256" key="2">
    <source>
        <dbReference type="ARBA" id="ARBA00022801"/>
    </source>
</evidence>
<dbReference type="GO" id="GO:0005829">
    <property type="term" value="C:cytosol"/>
    <property type="evidence" value="ECO:0007669"/>
    <property type="project" value="TreeGrafter"/>
</dbReference>
<feature type="domain" description="Exonuclease" evidence="4">
    <location>
        <begin position="59"/>
        <end position="240"/>
    </location>
</feature>
<dbReference type="GO" id="GO:0008408">
    <property type="term" value="F:3'-5' exonuclease activity"/>
    <property type="evidence" value="ECO:0007669"/>
    <property type="project" value="TreeGrafter"/>
</dbReference>
<organism evidence="5 6">
    <name type="scientific">Zhongshania antarctica</name>
    <dbReference type="NCBI Taxonomy" id="641702"/>
    <lineage>
        <taxon>Bacteria</taxon>
        <taxon>Pseudomonadati</taxon>
        <taxon>Pseudomonadota</taxon>
        <taxon>Gammaproteobacteria</taxon>
        <taxon>Cellvibrionales</taxon>
        <taxon>Spongiibacteraceae</taxon>
        <taxon>Zhongshania</taxon>
    </lineage>
</organism>
<comment type="caution">
    <text evidence="5">The sequence shown here is derived from an EMBL/GenBank/DDBJ whole genome shotgun (WGS) entry which is preliminary data.</text>
</comment>
<proteinExistence type="predicted"/>
<keyword evidence="3" id="KW-0269">Exonuclease</keyword>
<evidence type="ECO:0000313" key="6">
    <source>
        <dbReference type="Proteomes" id="UP000536640"/>
    </source>
</evidence>
<reference evidence="5 6" key="1">
    <citation type="submission" date="2020-08" db="EMBL/GenBank/DDBJ databases">
        <title>Genomic Encyclopedia of Type Strains, Phase IV (KMG-IV): sequencing the most valuable type-strain genomes for metagenomic binning, comparative biology and taxonomic classification.</title>
        <authorList>
            <person name="Goeker M."/>
        </authorList>
    </citation>
    <scope>NUCLEOTIDE SEQUENCE [LARGE SCALE GENOMIC DNA]</scope>
    <source>
        <strain evidence="5 6">DSM 25701</strain>
    </source>
</reference>
<evidence type="ECO:0000259" key="4">
    <source>
        <dbReference type="SMART" id="SM00479"/>
    </source>
</evidence>
<sequence length="250" mass="28275">MFYLAKDQMSGQARAMPQGKRLDWPSRFAFLAEASKHPSLKAFYQQGVVAASTPITEVSLVALDFETTGLDPRRDSIVSIGLVPMNISRIRCNGAKHWVIKPETRLHPSSVMIHGITHSVVEDAPEFSTVIDTLLAHLQGKMIVVHYSAIERRFLHAALMRHIQEGIEFPVIDTMEIEARYSRTWRQTLWNGLMGRQPSSIRLTDSRTRYHLPYYRQHHALTDALACGELLQAQCATHFTPSTPLSALWS</sequence>
<dbReference type="InterPro" id="IPR036397">
    <property type="entry name" value="RNaseH_sf"/>
</dbReference>
<dbReference type="EC" id="2.7.7.7" evidence="5"/>
<dbReference type="GO" id="GO:0003676">
    <property type="term" value="F:nucleic acid binding"/>
    <property type="evidence" value="ECO:0007669"/>
    <property type="project" value="InterPro"/>
</dbReference>
<dbReference type="SMART" id="SM00479">
    <property type="entry name" value="EXOIII"/>
    <property type="match status" value="1"/>
</dbReference>
<dbReference type="Pfam" id="PF00929">
    <property type="entry name" value="RNase_T"/>
    <property type="match status" value="1"/>
</dbReference>
<dbReference type="AlphaFoldDB" id="A0A840R0G2"/>
<evidence type="ECO:0000313" key="5">
    <source>
        <dbReference type="EMBL" id="MBB5186197.1"/>
    </source>
</evidence>
<gene>
    <name evidence="5" type="ORF">HNQ57_000456</name>
</gene>
<dbReference type="NCBIfam" id="NF006602">
    <property type="entry name" value="PRK09146.1"/>
    <property type="match status" value="1"/>
</dbReference>
<dbReference type="Proteomes" id="UP000536640">
    <property type="component" value="Unassembled WGS sequence"/>
</dbReference>
<dbReference type="InterPro" id="IPR012337">
    <property type="entry name" value="RNaseH-like_sf"/>
</dbReference>
<dbReference type="EMBL" id="JACHHW010000001">
    <property type="protein sequence ID" value="MBB5186197.1"/>
    <property type="molecule type" value="Genomic_DNA"/>
</dbReference>
<dbReference type="PANTHER" id="PTHR30231:SF4">
    <property type="entry name" value="PROTEIN NEN2"/>
    <property type="match status" value="1"/>
</dbReference>
<dbReference type="RefSeq" id="WP_184460987.1">
    <property type="nucleotide sequence ID" value="NZ_JACHHW010000001.1"/>
</dbReference>
<evidence type="ECO:0000256" key="1">
    <source>
        <dbReference type="ARBA" id="ARBA00022722"/>
    </source>
</evidence>
<dbReference type="GO" id="GO:0003887">
    <property type="term" value="F:DNA-directed DNA polymerase activity"/>
    <property type="evidence" value="ECO:0007669"/>
    <property type="project" value="UniProtKB-EC"/>
</dbReference>
<dbReference type="PANTHER" id="PTHR30231">
    <property type="entry name" value="DNA POLYMERASE III SUBUNIT EPSILON"/>
    <property type="match status" value="1"/>
</dbReference>
<dbReference type="InterPro" id="IPR013520">
    <property type="entry name" value="Ribonucl_H"/>
</dbReference>
<keyword evidence="6" id="KW-1185">Reference proteome</keyword>
<dbReference type="Gene3D" id="3.30.420.10">
    <property type="entry name" value="Ribonuclease H-like superfamily/Ribonuclease H"/>
    <property type="match status" value="1"/>
</dbReference>
<keyword evidence="5" id="KW-0548">Nucleotidyltransferase</keyword>